<proteinExistence type="predicted"/>
<dbReference type="Pfam" id="PF07282">
    <property type="entry name" value="Cas12f1-like_TNB"/>
    <property type="match status" value="1"/>
</dbReference>
<dbReference type="InterPro" id="IPR010095">
    <property type="entry name" value="Cas12f1-like_TNB"/>
</dbReference>
<evidence type="ECO:0000259" key="5">
    <source>
        <dbReference type="Pfam" id="PF12323"/>
    </source>
</evidence>
<evidence type="ECO:0000259" key="4">
    <source>
        <dbReference type="Pfam" id="PF07282"/>
    </source>
</evidence>
<protein>
    <submittedName>
        <fullName evidence="6">Transposase</fullName>
    </submittedName>
</protein>
<gene>
    <name evidence="6" type="ORF">CEE75_12960</name>
</gene>
<evidence type="ECO:0000313" key="7">
    <source>
        <dbReference type="Proteomes" id="UP000295195"/>
    </source>
</evidence>
<accession>A0A4R6CQ63</accession>
<evidence type="ECO:0000256" key="1">
    <source>
        <dbReference type="ARBA" id="ARBA00022723"/>
    </source>
</evidence>
<keyword evidence="3" id="KW-0238">DNA-binding</keyword>
<reference evidence="6 7" key="1">
    <citation type="submission" date="2017-06" db="EMBL/GenBank/DDBJ databases">
        <authorList>
            <person name="Swanenburg J."/>
            <person name="Kort R."/>
        </authorList>
    </citation>
    <scope>NUCLEOTIDE SEQUENCE [LARGE SCALE GENOMIC DNA]</scope>
    <source>
        <strain evidence="6 7">RL05</strain>
    </source>
</reference>
<feature type="domain" description="Transposase putative helix-turn-helix" evidence="5">
    <location>
        <begin position="19"/>
        <end position="56"/>
    </location>
</feature>
<dbReference type="InterPro" id="IPR021027">
    <property type="entry name" value="Transposase_put_HTH"/>
</dbReference>
<dbReference type="AlphaFoldDB" id="A0A4R6CQ63"/>
<evidence type="ECO:0000256" key="2">
    <source>
        <dbReference type="ARBA" id="ARBA00022833"/>
    </source>
</evidence>
<keyword evidence="2" id="KW-0862">Zinc</keyword>
<name>A0A4R6CQ63_9LACO</name>
<feature type="domain" description="Cas12f1-like TNB" evidence="4">
    <location>
        <begin position="343"/>
        <end position="416"/>
    </location>
</feature>
<organism evidence="6 7">
    <name type="scientific">Lactobacillus crispatus</name>
    <dbReference type="NCBI Taxonomy" id="47770"/>
    <lineage>
        <taxon>Bacteria</taxon>
        <taxon>Bacillati</taxon>
        <taxon>Bacillota</taxon>
        <taxon>Bacilli</taxon>
        <taxon>Lactobacillales</taxon>
        <taxon>Lactobacillaceae</taxon>
        <taxon>Lactobacillus</taxon>
    </lineage>
</organism>
<dbReference type="GO" id="GO:0046872">
    <property type="term" value="F:metal ion binding"/>
    <property type="evidence" value="ECO:0007669"/>
    <property type="project" value="UniProtKB-KW"/>
</dbReference>
<sequence length="422" mass="50141">MKQRSNASASIVKFGVSQIKVYPSREQKALLFKTFGANRWFWNQIKSMTDQRYQNNPHLFFPSAGSLKILLPQLKKEHAWLKEVNSTSLQATAEYYCNAQEAFFKQTPVGRKPPKFKSRHYYLQTATFKNVSYKTKGINHEQIYVLDPHHISIGKKLILRTSSLKRLVDCKIKRLTIKYRQDLDKFFMSVIVEKEKKLLYNYQEKAQKTKRIVGIDVGLGNEWLVTSDGDRWSVPDTFALEKEKNKRQSHTDRNRTAIEKRVARFNHEHKETKIDKYDFQNWQKLRKTKSKYQLMMNNKRTDYIQQTTTWPVKHYDVIVIEDLKTKNLLHNHKLAHNIANAGWSMFRRMLEYKCRWYGKKLIVVHPQYTSRICSNCHKANPKFNHMKTRDWLAVREWTCPFCHAHHDRDINASKNILMRAVA</sequence>
<dbReference type="GO" id="GO:0003677">
    <property type="term" value="F:DNA binding"/>
    <property type="evidence" value="ECO:0007669"/>
    <property type="project" value="UniProtKB-KW"/>
</dbReference>
<dbReference type="EMBL" id="NKLP01000288">
    <property type="protein sequence ID" value="TDN28459.1"/>
    <property type="molecule type" value="Genomic_DNA"/>
</dbReference>
<dbReference type="Proteomes" id="UP000295195">
    <property type="component" value="Unassembled WGS sequence"/>
</dbReference>
<comment type="caution">
    <text evidence="6">The sequence shown here is derived from an EMBL/GenBank/DDBJ whole genome shotgun (WGS) entry which is preliminary data.</text>
</comment>
<dbReference type="RefSeq" id="WP_133476822.1">
    <property type="nucleotide sequence ID" value="NZ_NKLP01000288.1"/>
</dbReference>
<dbReference type="NCBIfam" id="TIGR01766">
    <property type="entry name" value="IS200/IS605 family accessory protein TnpB-like domain"/>
    <property type="match status" value="1"/>
</dbReference>
<evidence type="ECO:0000256" key="3">
    <source>
        <dbReference type="ARBA" id="ARBA00023125"/>
    </source>
</evidence>
<dbReference type="Pfam" id="PF12323">
    <property type="entry name" value="HTH_OrfB_IS605"/>
    <property type="match status" value="1"/>
</dbReference>
<evidence type="ECO:0000313" key="6">
    <source>
        <dbReference type="EMBL" id="TDN28459.1"/>
    </source>
</evidence>
<dbReference type="NCBIfam" id="NF040570">
    <property type="entry name" value="guided_TnpB"/>
    <property type="match status" value="1"/>
</dbReference>
<keyword evidence="1" id="KW-0479">Metal-binding</keyword>